<feature type="compositionally biased region" description="Low complexity" evidence="1">
    <location>
        <begin position="573"/>
        <end position="582"/>
    </location>
</feature>
<reference evidence="2 3" key="1">
    <citation type="submission" date="2013-07" db="EMBL/GenBank/DDBJ databases">
        <title>The Genome Sequence of Kwoniella mangroviensis CBS10435.</title>
        <authorList>
            <consortium name="The Broad Institute Genome Sequencing Platform"/>
            <person name="Cuomo C."/>
            <person name="Litvintseva A."/>
            <person name="Chen Y."/>
            <person name="Heitman J."/>
            <person name="Sun S."/>
            <person name="Springer D."/>
            <person name="Dromer F."/>
            <person name="Young S.K."/>
            <person name="Zeng Q."/>
            <person name="Gargeya S."/>
            <person name="Fitzgerald M."/>
            <person name="Abouelleil A."/>
            <person name="Alvarado L."/>
            <person name="Berlin A.M."/>
            <person name="Chapman S.B."/>
            <person name="Dewar J."/>
            <person name="Goldberg J."/>
            <person name="Griggs A."/>
            <person name="Gujja S."/>
            <person name="Hansen M."/>
            <person name="Howarth C."/>
            <person name="Imamovic A."/>
            <person name="Larimer J."/>
            <person name="McCowan C."/>
            <person name="Murphy C."/>
            <person name="Pearson M."/>
            <person name="Priest M."/>
            <person name="Roberts A."/>
            <person name="Saif S."/>
            <person name="Shea T."/>
            <person name="Sykes S."/>
            <person name="Wortman J."/>
            <person name="Nusbaum C."/>
            <person name="Birren B."/>
        </authorList>
    </citation>
    <scope>NUCLEOTIDE SEQUENCE [LARGE SCALE GENOMIC DNA]</scope>
    <source>
        <strain evidence="2 3">CBS 10435</strain>
    </source>
</reference>
<dbReference type="Gene3D" id="3.40.50.10190">
    <property type="entry name" value="BRCT domain"/>
    <property type="match status" value="1"/>
</dbReference>
<dbReference type="CDD" id="cd17745">
    <property type="entry name" value="BRCT_p53bp1_rpt1"/>
    <property type="match status" value="1"/>
</dbReference>
<reference evidence="3" key="2">
    <citation type="submission" date="2013-12" db="EMBL/GenBank/DDBJ databases">
        <title>Evolution of pathogenesis and genome organization in the Tremellales.</title>
        <authorList>
            <person name="Cuomo C."/>
            <person name="Litvintseva A."/>
            <person name="Heitman J."/>
            <person name="Chen Y."/>
            <person name="Sun S."/>
            <person name="Springer D."/>
            <person name="Dromer F."/>
            <person name="Young S."/>
            <person name="Zeng Q."/>
            <person name="Chapman S."/>
            <person name="Gujja S."/>
            <person name="Saif S."/>
            <person name="Birren B."/>
        </authorList>
    </citation>
    <scope>NUCLEOTIDE SEQUENCE [LARGE SCALE GENOMIC DNA]</scope>
    <source>
        <strain evidence="3">CBS 10435</strain>
    </source>
</reference>
<feature type="compositionally biased region" description="Polar residues" evidence="1">
    <location>
        <begin position="612"/>
        <end position="627"/>
    </location>
</feature>
<feature type="compositionally biased region" description="Pro residues" evidence="1">
    <location>
        <begin position="547"/>
        <end position="557"/>
    </location>
</feature>
<feature type="compositionally biased region" description="Acidic residues" evidence="1">
    <location>
        <begin position="335"/>
        <end position="346"/>
    </location>
</feature>
<feature type="compositionally biased region" description="Polar residues" evidence="1">
    <location>
        <begin position="300"/>
        <end position="311"/>
    </location>
</feature>
<dbReference type="EMBL" id="KI669461">
    <property type="protein sequence ID" value="OCF59238.1"/>
    <property type="molecule type" value="Genomic_DNA"/>
</dbReference>
<feature type="compositionally biased region" description="Low complexity" evidence="1">
    <location>
        <begin position="1"/>
        <end position="65"/>
    </location>
</feature>
<feature type="compositionally biased region" description="Polar residues" evidence="1">
    <location>
        <begin position="408"/>
        <end position="420"/>
    </location>
</feature>
<evidence type="ECO:0008006" key="4">
    <source>
        <dbReference type="Google" id="ProtNLM"/>
    </source>
</evidence>
<sequence>MPPESQSQSQSRTQESTQQPSIEVRPSSPVTPGPVSSRPSSPIPLEGSPLVPGSSSLGRQGQSSLVEESADSSLGWTQSQIQQNKKETDQHNIRAEGLQNIRERSEEGVITSPEIPSPGPKWNTKSPSPARAFQRSSPEPEVDVDQLEESAPNRSIDGLEETEVDTYTPHVQTPEQSQPPSTPPSRSHNLPQPPIIPNVTNPTRQLRAVTSYSPKKLTPNSKKQNGDLTKITHAHTAPLTFDKPIRSPSSRDQQRKAESLESEESDFAKEYTTTKPRTPYEQFSGIMERTSHRNLDTIPDRSNLQGPSAISTEEEEEIEDRPPRSPKVPEKNDGDTDEADEEEEGDAPINWAVSLPPVNGSSTNLNDHDGSTPPPLSDQADVHGDPSPPSSQSQTNEHQTRFNRIAGSESQPSQQINNDNAHLFSDAEEEYIGYSESQPSFPPLAATQVRQPSSSALDLLHKEPIPEAVYEPTQPNETQQNVLQVPMDEHQTDHDERPKSPSPPRPILSRTASDISSTSKIGVPSRRQLKRRSNADDNSFVSRVKFDPPPYLPPTVLPPRASVLPPKPIQSEAALAPPSSSPFKQVSLHWNSSEPPALHETLKNSLDKDSSSIESKATNDVSSNNRVARSPNDRLIRAFTPPSGNASSPFRPPPTPSSPSLEAAGQPDAPALPTVLEETQKNSPSLPPARPMKVSPKQYTSRKKRKRISSTPPVGYNSDSSTNSSSAPEDQEDHTYRPEPANKKRKKTYAASNTTSKPAASPDTTAILSSKRKRKPVVRSSSLSSDGESSSSAPEDLEDNTYQPSLLPKINIKPEKGKGKANASAPSSTASSRPPITKKAKNNALVARLSPTVSTTSEAIVTPQPIPVLAAFFQRYYPGKATWTGKAYKVNFEDGEKRDHIKPDQMRKLMLKKGDRLEACTESEFPPKFEVAEDWDGDLKGVKCCTMEGVKLGRVKLNLFGITNKVIHASFSNRLFEDPHQQGKKPNEIFGPAGDRMTRRISVPRSPVKRVNGYGNGSPAAARRSVSPTRSTSEALKGMLFLLTRGFPHDQAELTSAIRSHGGKIASSWEELFDRSSPGECGFLKNLSGTPFVILMGEGKEGTIITPKVMVALAKGIPVLSSRFIDDVVDQNEVEWRSYLISPGFSNYVEHYMSQVVDTRWGEDGWEAHIAGAIRRPLKGKKVMFVLPSAKYDSLKRLIPVCAYSMGVEEILLTPNLKSSETTIQDDKWDYILFEDREYKDKVIPTWLSSEEDRLCNIHWLKQCLIMGKALPPSLDFEPIQEKDKKKEK</sequence>
<feature type="region of interest" description="Disordered" evidence="1">
    <location>
        <begin position="1"/>
        <end position="843"/>
    </location>
</feature>
<feature type="compositionally biased region" description="Low complexity" evidence="1">
    <location>
        <begin position="823"/>
        <end position="835"/>
    </location>
</feature>
<feature type="compositionally biased region" description="Basic and acidic residues" evidence="1">
    <location>
        <begin position="487"/>
        <end position="499"/>
    </location>
</feature>
<feature type="compositionally biased region" description="Polar residues" evidence="1">
    <location>
        <begin position="71"/>
        <end position="83"/>
    </location>
</feature>
<dbReference type="InterPro" id="IPR047249">
    <property type="entry name" value="BRCT_p53bp1-like_rpt1"/>
</dbReference>
<organism evidence="2 3">
    <name type="scientific">Kwoniella mangroviensis CBS 10435</name>
    <dbReference type="NCBI Taxonomy" id="1331196"/>
    <lineage>
        <taxon>Eukaryota</taxon>
        <taxon>Fungi</taxon>
        <taxon>Dikarya</taxon>
        <taxon>Basidiomycota</taxon>
        <taxon>Agaricomycotina</taxon>
        <taxon>Tremellomycetes</taxon>
        <taxon>Tremellales</taxon>
        <taxon>Cryptococcaceae</taxon>
        <taxon>Kwoniella</taxon>
    </lineage>
</organism>
<feature type="compositionally biased region" description="Polar residues" evidence="1">
    <location>
        <begin position="198"/>
        <end position="227"/>
    </location>
</feature>
<feature type="region of interest" description="Disordered" evidence="1">
    <location>
        <begin position="1007"/>
        <end position="1029"/>
    </location>
</feature>
<gene>
    <name evidence="2" type="ORF">L486_03741</name>
</gene>
<evidence type="ECO:0000313" key="2">
    <source>
        <dbReference type="EMBL" id="OCF59238.1"/>
    </source>
</evidence>
<feature type="compositionally biased region" description="Basic and acidic residues" evidence="1">
    <location>
        <begin position="289"/>
        <end position="299"/>
    </location>
</feature>
<evidence type="ECO:0000313" key="3">
    <source>
        <dbReference type="Proteomes" id="UP000092583"/>
    </source>
</evidence>
<protein>
    <recommendedName>
        <fullName evidence="4">BRCT domain-containing protein</fullName>
    </recommendedName>
</protein>
<proteinExistence type="predicted"/>
<name>A0A1B9IUM0_9TREE</name>
<feature type="compositionally biased region" description="Low complexity" evidence="1">
    <location>
        <begin position="717"/>
        <end position="726"/>
    </location>
</feature>
<feature type="compositionally biased region" description="Polar residues" evidence="1">
    <location>
        <begin position="750"/>
        <end position="768"/>
    </location>
</feature>
<evidence type="ECO:0000256" key="1">
    <source>
        <dbReference type="SAM" id="MobiDB-lite"/>
    </source>
</evidence>
<dbReference type="STRING" id="1331196.A0A1B9IUM0"/>
<feature type="compositionally biased region" description="Low complexity" evidence="1">
    <location>
        <begin position="778"/>
        <end position="792"/>
    </location>
</feature>
<feature type="compositionally biased region" description="Basic and acidic residues" evidence="1">
    <location>
        <begin position="600"/>
        <end position="611"/>
    </location>
</feature>
<feature type="compositionally biased region" description="Basic and acidic residues" evidence="1">
    <location>
        <begin position="733"/>
        <end position="742"/>
    </location>
</feature>
<accession>A0A1B9IUM0</accession>
<feature type="compositionally biased region" description="Polar residues" evidence="1">
    <location>
        <begin position="510"/>
        <end position="520"/>
    </location>
</feature>
<feature type="compositionally biased region" description="Basic and acidic residues" evidence="1">
    <location>
        <begin position="320"/>
        <end position="334"/>
    </location>
</feature>
<feature type="compositionally biased region" description="Polar residues" evidence="1">
    <location>
        <begin position="473"/>
        <end position="483"/>
    </location>
</feature>
<feature type="compositionally biased region" description="Basic and acidic residues" evidence="1">
    <location>
        <begin position="84"/>
        <end position="94"/>
    </location>
</feature>
<dbReference type="Proteomes" id="UP000092583">
    <property type="component" value="Unassembled WGS sequence"/>
</dbReference>
<dbReference type="SUPFAM" id="SSF52113">
    <property type="entry name" value="BRCT domain"/>
    <property type="match status" value="1"/>
</dbReference>
<keyword evidence="3" id="KW-1185">Reference proteome</keyword>
<dbReference type="InterPro" id="IPR036420">
    <property type="entry name" value="BRCT_dom_sf"/>
</dbReference>
<dbReference type="OrthoDB" id="129353at2759"/>